<proteinExistence type="predicted"/>
<dbReference type="Proteomes" id="UP001060085">
    <property type="component" value="Linkage Group LG02"/>
</dbReference>
<keyword evidence="2" id="KW-1185">Reference proteome</keyword>
<sequence length="504" mass="56046">MAKNTIPVDTHGISLILKYAIASRILVIALIVLWRSLLSPYDTSASLNPSCLISDSDSNPNSQVLLPRLASALEDSVVWDSVYFVRIAQCGYEYEQSYAFLPLLPICISFLSRTVFAPFVPFIGQRAVLALSGYALNNIAFVFSALFFYRLSILILNNAEVALRASILFCFNPASIFYTSIYSESLHALLSVGGLYNFVHGANNAATLCFALSGVARSNGVLNAGYIGFQMLHRAYHAIVLKKRTYVGLQVIVSGGLRCLFIFIPFLSFQAYGYLNICSTQPGDGMRPWCKARLPLLYSYIQSHYWGVGFLRYFQVKQLPNFLLATPILSLSVWSIIHYVKLWPEAFVYLGLGSSPANNELTESVFCLGSDNKTMSAGIFENETSSTLQDVRSTKLRKRSNREGNIATRQSEDKHKPSSDSGCFPVVALPFTLHLGFMAATAFLVMHVQVATRFLSASPSLYWFASYIMASNNAGKRWGYIIWTYCAAYILLGSLLFSNFYPFT</sequence>
<reference evidence="2" key="1">
    <citation type="journal article" date="2023" name="Nat. Plants">
        <title>Single-cell RNA sequencing provides a high-resolution roadmap for understanding the multicellular compartmentation of specialized metabolism.</title>
        <authorList>
            <person name="Sun S."/>
            <person name="Shen X."/>
            <person name="Li Y."/>
            <person name="Li Y."/>
            <person name="Wang S."/>
            <person name="Li R."/>
            <person name="Zhang H."/>
            <person name="Shen G."/>
            <person name="Guo B."/>
            <person name="Wei J."/>
            <person name="Xu J."/>
            <person name="St-Pierre B."/>
            <person name="Chen S."/>
            <person name="Sun C."/>
        </authorList>
    </citation>
    <scope>NUCLEOTIDE SEQUENCE [LARGE SCALE GENOMIC DNA]</scope>
</reference>
<comment type="caution">
    <text evidence="1">The sequence shown here is derived from an EMBL/GenBank/DDBJ whole genome shotgun (WGS) entry which is preliminary data.</text>
</comment>
<organism evidence="1 2">
    <name type="scientific">Catharanthus roseus</name>
    <name type="common">Madagascar periwinkle</name>
    <name type="synonym">Vinca rosea</name>
    <dbReference type="NCBI Taxonomy" id="4058"/>
    <lineage>
        <taxon>Eukaryota</taxon>
        <taxon>Viridiplantae</taxon>
        <taxon>Streptophyta</taxon>
        <taxon>Embryophyta</taxon>
        <taxon>Tracheophyta</taxon>
        <taxon>Spermatophyta</taxon>
        <taxon>Magnoliopsida</taxon>
        <taxon>eudicotyledons</taxon>
        <taxon>Gunneridae</taxon>
        <taxon>Pentapetalae</taxon>
        <taxon>asterids</taxon>
        <taxon>lamiids</taxon>
        <taxon>Gentianales</taxon>
        <taxon>Apocynaceae</taxon>
        <taxon>Rauvolfioideae</taxon>
        <taxon>Vinceae</taxon>
        <taxon>Catharanthinae</taxon>
        <taxon>Catharanthus</taxon>
    </lineage>
</organism>
<evidence type="ECO:0000313" key="1">
    <source>
        <dbReference type="EMBL" id="KAI5675136.1"/>
    </source>
</evidence>
<accession>A0ACC0BR33</accession>
<name>A0ACC0BR33_CATRO</name>
<evidence type="ECO:0000313" key="2">
    <source>
        <dbReference type="Proteomes" id="UP001060085"/>
    </source>
</evidence>
<protein>
    <submittedName>
        <fullName evidence="1">Uncharacterized protein</fullName>
    </submittedName>
</protein>
<gene>
    <name evidence="1" type="ORF">M9H77_06086</name>
</gene>
<dbReference type="EMBL" id="CM044702">
    <property type="protein sequence ID" value="KAI5675136.1"/>
    <property type="molecule type" value="Genomic_DNA"/>
</dbReference>